<dbReference type="PANTHER" id="PTHR11439:SF483">
    <property type="entry name" value="PEPTIDE SYNTHASE GLIP-LIKE, PUTATIVE (AFU_ORTHOLOGUE AFUA_3G12920)-RELATED"/>
    <property type="match status" value="1"/>
</dbReference>
<organism evidence="1 2">
    <name type="scientific">Centaurea solstitialis</name>
    <name type="common">yellow star-thistle</name>
    <dbReference type="NCBI Taxonomy" id="347529"/>
    <lineage>
        <taxon>Eukaryota</taxon>
        <taxon>Viridiplantae</taxon>
        <taxon>Streptophyta</taxon>
        <taxon>Embryophyta</taxon>
        <taxon>Tracheophyta</taxon>
        <taxon>Spermatophyta</taxon>
        <taxon>Magnoliopsida</taxon>
        <taxon>eudicotyledons</taxon>
        <taxon>Gunneridae</taxon>
        <taxon>Pentapetalae</taxon>
        <taxon>asterids</taxon>
        <taxon>campanulids</taxon>
        <taxon>Asterales</taxon>
        <taxon>Asteraceae</taxon>
        <taxon>Carduoideae</taxon>
        <taxon>Cardueae</taxon>
        <taxon>Centaureinae</taxon>
        <taxon>Centaurea</taxon>
    </lineage>
</organism>
<dbReference type="AlphaFoldDB" id="A0AA38W8D2"/>
<evidence type="ECO:0000313" key="2">
    <source>
        <dbReference type="Proteomes" id="UP001172457"/>
    </source>
</evidence>
<comment type="caution">
    <text evidence="1">The sequence shown here is derived from an EMBL/GenBank/DDBJ whole genome shotgun (WGS) entry which is preliminary data.</text>
</comment>
<gene>
    <name evidence="1" type="ORF">OSB04_031719</name>
</gene>
<keyword evidence="2" id="KW-1185">Reference proteome</keyword>
<proteinExistence type="predicted"/>
<name>A0AA38W8D2_9ASTR</name>
<sequence>MLKVPYASAVESLMYTMVCTRPDLAHCVGVVIELVGDPHPSILALSTTEAELVVAVESTKEAVYLKALLNDLGFEQPSVHTFCDNQSAIHLATNLAFSSRTKHINVCDAYLARLHEEKIVYLKKVLTDNNVVDIFTKSLPPAKVKIYNRTTINYNHKTNIGTLIPY</sequence>
<dbReference type="PANTHER" id="PTHR11439">
    <property type="entry name" value="GAG-POL-RELATED RETROTRANSPOSON"/>
    <property type="match status" value="1"/>
</dbReference>
<dbReference type="CDD" id="cd09272">
    <property type="entry name" value="RNase_HI_RT_Ty1"/>
    <property type="match status" value="1"/>
</dbReference>
<reference evidence="1" key="1">
    <citation type="submission" date="2023-03" db="EMBL/GenBank/DDBJ databases">
        <title>Chromosome-scale reference genome and RAD-based genetic map of yellow starthistle (Centaurea solstitialis) reveal putative structural variation and QTLs associated with invader traits.</title>
        <authorList>
            <person name="Reatini B."/>
            <person name="Cang F.A."/>
            <person name="Jiang Q."/>
            <person name="Mckibben M.T.W."/>
            <person name="Barker M.S."/>
            <person name="Rieseberg L.H."/>
            <person name="Dlugosch K.M."/>
        </authorList>
    </citation>
    <scope>NUCLEOTIDE SEQUENCE</scope>
    <source>
        <strain evidence="1">CAN-66</strain>
        <tissue evidence="1">Leaf</tissue>
    </source>
</reference>
<dbReference type="Proteomes" id="UP001172457">
    <property type="component" value="Chromosome 8"/>
</dbReference>
<dbReference type="EMBL" id="JARYMX010000008">
    <property type="protein sequence ID" value="KAJ9538986.1"/>
    <property type="molecule type" value="Genomic_DNA"/>
</dbReference>
<accession>A0AA38W8D2</accession>
<evidence type="ECO:0000313" key="1">
    <source>
        <dbReference type="EMBL" id="KAJ9538986.1"/>
    </source>
</evidence>
<protein>
    <submittedName>
        <fullName evidence="1">Uncharacterized protein</fullName>
    </submittedName>
</protein>